<organism evidence="2 3">
    <name type="scientific">Paenibacillus nicotianae</name>
    <dbReference type="NCBI Taxonomy" id="1526551"/>
    <lineage>
        <taxon>Bacteria</taxon>
        <taxon>Bacillati</taxon>
        <taxon>Bacillota</taxon>
        <taxon>Bacilli</taxon>
        <taxon>Bacillales</taxon>
        <taxon>Paenibacillaceae</taxon>
        <taxon>Paenibacillus</taxon>
    </lineage>
</organism>
<keyword evidence="3" id="KW-1185">Reference proteome</keyword>
<dbReference type="Pfam" id="PF04545">
    <property type="entry name" value="Sigma70_r4"/>
    <property type="match status" value="1"/>
</dbReference>
<name>A0ABW4UZC4_9BACL</name>
<evidence type="ECO:0000313" key="2">
    <source>
        <dbReference type="EMBL" id="MFD1992361.1"/>
    </source>
</evidence>
<dbReference type="InterPro" id="IPR014284">
    <property type="entry name" value="RNA_pol_sigma-70_dom"/>
</dbReference>
<comment type="caution">
    <text evidence="2">The sequence shown here is derived from an EMBL/GenBank/DDBJ whole genome shotgun (WGS) entry which is preliminary data.</text>
</comment>
<dbReference type="RefSeq" id="WP_204826064.1">
    <property type="nucleotide sequence ID" value="NZ_JBHUGF010000011.1"/>
</dbReference>
<dbReference type="NCBIfam" id="TIGR02937">
    <property type="entry name" value="sigma70-ECF"/>
    <property type="match status" value="1"/>
</dbReference>
<dbReference type="SUPFAM" id="SSF88659">
    <property type="entry name" value="Sigma3 and sigma4 domains of RNA polymerase sigma factors"/>
    <property type="match status" value="1"/>
</dbReference>
<feature type="domain" description="RNA polymerase sigma-70 region 4" evidence="1">
    <location>
        <begin position="122"/>
        <end position="170"/>
    </location>
</feature>
<gene>
    <name evidence="2" type="ORF">ACFSGI_20520</name>
</gene>
<dbReference type="InterPro" id="IPR013324">
    <property type="entry name" value="RNA_pol_sigma_r3/r4-like"/>
</dbReference>
<evidence type="ECO:0000259" key="1">
    <source>
        <dbReference type="Pfam" id="PF04545"/>
    </source>
</evidence>
<dbReference type="EMBL" id="JBHUGF010000011">
    <property type="protein sequence ID" value="MFD1992361.1"/>
    <property type="molecule type" value="Genomic_DNA"/>
</dbReference>
<dbReference type="InterPro" id="IPR007630">
    <property type="entry name" value="RNA_pol_sigma70_r4"/>
</dbReference>
<reference evidence="3" key="1">
    <citation type="journal article" date="2019" name="Int. J. Syst. Evol. Microbiol.">
        <title>The Global Catalogue of Microorganisms (GCM) 10K type strain sequencing project: providing services to taxonomists for standard genome sequencing and annotation.</title>
        <authorList>
            <consortium name="The Broad Institute Genomics Platform"/>
            <consortium name="The Broad Institute Genome Sequencing Center for Infectious Disease"/>
            <person name="Wu L."/>
            <person name="Ma J."/>
        </authorList>
    </citation>
    <scope>NUCLEOTIDE SEQUENCE [LARGE SCALE GENOMIC DNA]</scope>
    <source>
        <strain evidence="3">CGMCC 1.15067</strain>
    </source>
</reference>
<sequence length="180" mass="21477">MNITTEQNPIIHSFLSIQSNKQLLEQAMYHPTTQNKQKLNQAFQLFFLEARFTSYIASLIHFSAINYDKKNRLYKDRYQLIVDQNRDQDHTSPSIFPADTDTYHFVEQSWQQVVTEKRMYEAIEQLTDREQSILCYLYIHEMTEKEVSAKLQVTQQAISKTKRLALKKLQTYLQYVDEPR</sequence>
<evidence type="ECO:0000313" key="3">
    <source>
        <dbReference type="Proteomes" id="UP001597403"/>
    </source>
</evidence>
<dbReference type="Proteomes" id="UP001597403">
    <property type="component" value="Unassembled WGS sequence"/>
</dbReference>
<protein>
    <submittedName>
        <fullName evidence="2">Sigma-70 family RNA polymerase sigma factor</fullName>
    </submittedName>
</protein>
<proteinExistence type="predicted"/>
<accession>A0ABW4UZC4</accession>
<dbReference type="Gene3D" id="1.20.140.160">
    <property type="match status" value="1"/>
</dbReference>
<dbReference type="CDD" id="cd06171">
    <property type="entry name" value="Sigma70_r4"/>
    <property type="match status" value="1"/>
</dbReference>